<reference evidence="2" key="1">
    <citation type="submission" date="2021-01" db="EMBL/GenBank/DDBJ databases">
        <title>Whole genome shotgun sequence of Rhizocola hellebori NBRC 109834.</title>
        <authorList>
            <person name="Komaki H."/>
            <person name="Tamura T."/>
        </authorList>
    </citation>
    <scope>NUCLEOTIDE SEQUENCE</scope>
    <source>
        <strain evidence="2">NBRC 109834</strain>
    </source>
</reference>
<comment type="caution">
    <text evidence="2">The sequence shown here is derived from an EMBL/GenBank/DDBJ whole genome shotgun (WGS) entry which is preliminary data.</text>
</comment>
<proteinExistence type="predicted"/>
<dbReference type="EMBL" id="BONY01000022">
    <property type="protein sequence ID" value="GIH05853.1"/>
    <property type="molecule type" value="Genomic_DNA"/>
</dbReference>
<keyword evidence="1" id="KW-0812">Transmembrane</keyword>
<name>A0A8J3Q818_9ACTN</name>
<evidence type="ECO:0000313" key="2">
    <source>
        <dbReference type="EMBL" id="GIH05853.1"/>
    </source>
</evidence>
<sequence length="118" mass="12620">MLGSRRNPLSALHMRLMILIALCAALEALLRMGYEPVFAAAAVCVAAFGTTLFGCRLFPTWSEHTRSVTVVIVAVIVIAGGVPSADLACLLLMLAAIWQMIWLVRSRAVARPGQVAEA</sequence>
<dbReference type="RefSeq" id="WP_203909684.1">
    <property type="nucleotide sequence ID" value="NZ_BONY01000022.1"/>
</dbReference>
<evidence type="ECO:0000256" key="1">
    <source>
        <dbReference type="SAM" id="Phobius"/>
    </source>
</evidence>
<organism evidence="2 3">
    <name type="scientific">Rhizocola hellebori</name>
    <dbReference type="NCBI Taxonomy" id="1392758"/>
    <lineage>
        <taxon>Bacteria</taxon>
        <taxon>Bacillati</taxon>
        <taxon>Actinomycetota</taxon>
        <taxon>Actinomycetes</taxon>
        <taxon>Micromonosporales</taxon>
        <taxon>Micromonosporaceae</taxon>
        <taxon>Rhizocola</taxon>
    </lineage>
</organism>
<keyword evidence="1" id="KW-1133">Transmembrane helix</keyword>
<dbReference type="AlphaFoldDB" id="A0A8J3Q818"/>
<keyword evidence="3" id="KW-1185">Reference proteome</keyword>
<dbReference type="Proteomes" id="UP000612899">
    <property type="component" value="Unassembled WGS sequence"/>
</dbReference>
<evidence type="ECO:0000313" key="3">
    <source>
        <dbReference type="Proteomes" id="UP000612899"/>
    </source>
</evidence>
<feature type="transmembrane region" description="Helical" evidence="1">
    <location>
        <begin position="12"/>
        <end position="30"/>
    </location>
</feature>
<feature type="transmembrane region" description="Helical" evidence="1">
    <location>
        <begin position="71"/>
        <end position="98"/>
    </location>
</feature>
<gene>
    <name evidence="2" type="ORF">Rhe02_39200</name>
</gene>
<protein>
    <submittedName>
        <fullName evidence="2">Uncharacterized protein</fullName>
    </submittedName>
</protein>
<feature type="transmembrane region" description="Helical" evidence="1">
    <location>
        <begin position="37"/>
        <end position="59"/>
    </location>
</feature>
<keyword evidence="1" id="KW-0472">Membrane</keyword>
<accession>A0A8J3Q818</accession>